<reference evidence="6 7" key="1">
    <citation type="submission" date="2014-10" db="EMBL/GenBank/DDBJ databases">
        <title>Pedobacter Kyungheensis.</title>
        <authorList>
            <person name="Anderson B.M."/>
            <person name="Newman J.D."/>
        </authorList>
    </citation>
    <scope>NUCLEOTIDE SEQUENCE [LARGE SCALE GENOMIC DNA]</scope>
    <source>
        <strain evidence="6 7">KACC 16221</strain>
    </source>
</reference>
<dbReference type="GO" id="GO:0005997">
    <property type="term" value="P:xylulose metabolic process"/>
    <property type="evidence" value="ECO:0007669"/>
    <property type="project" value="TreeGrafter"/>
</dbReference>
<dbReference type="RefSeq" id="WP_039478244.1">
    <property type="nucleotide sequence ID" value="NZ_JSYN01000019.1"/>
</dbReference>
<gene>
    <name evidence="6" type="ORF">OC25_16535</name>
</gene>
<keyword evidence="2" id="KW-0808">Transferase</keyword>
<dbReference type="AlphaFoldDB" id="A0A0C1FXN8"/>
<feature type="domain" description="Carbohydrate kinase FGGY N-terminal" evidence="4">
    <location>
        <begin position="6"/>
        <end position="193"/>
    </location>
</feature>
<evidence type="ECO:0000259" key="4">
    <source>
        <dbReference type="Pfam" id="PF00370"/>
    </source>
</evidence>
<accession>A0A0C1FXN8</accession>
<dbReference type="GO" id="GO:0005829">
    <property type="term" value="C:cytosol"/>
    <property type="evidence" value="ECO:0007669"/>
    <property type="project" value="TreeGrafter"/>
</dbReference>
<keyword evidence="3 6" id="KW-0418">Kinase</keyword>
<sequence length="461" mass="52085">MPKPVIAIFDVGKTNKKLFLIDENYQIVYERSARFVETVDEDGEVCENLESLRSSVYDSLHQVLQLKEFDVKAINFSTYGASFVYLDENGEPLTPLYNYLKAYPEALKQRFYTTYGGEDKISLETASPVLGSLNSGMQLYRLKHEKPALFDKVKWALHLPQYLSYLITGKAVADITSIGCHTQLWDFNKNQYHNWVSTEKIDGKFGAFTPADSSLKTDFEGSSIKVGVGLHDSSAALIPYLANFNTPFVLISTGTWCISLNPFNQEPLTAEELKQDCLCYMHYKGKAVKASRIFAGYEHEVQLKRIAEHFDRAAYLFKHLKFNPSMILKLANKIPENKEAQTGFLANSAFPDRDLNIFQTAEEAYHQLIFDLVKQQLYSLKLILNPGVKRIFVDGGFGKNAIYMHLLATAIPDIEVYASSVSQATAIGTALAINDAWNENPVPTDMIQLKYYSAIQRTLDF</sequence>
<evidence type="ECO:0000313" key="6">
    <source>
        <dbReference type="EMBL" id="KIA92639.1"/>
    </source>
</evidence>
<evidence type="ECO:0000313" key="7">
    <source>
        <dbReference type="Proteomes" id="UP000031246"/>
    </source>
</evidence>
<dbReference type="EMBL" id="JSYN01000019">
    <property type="protein sequence ID" value="KIA92639.1"/>
    <property type="molecule type" value="Genomic_DNA"/>
</dbReference>
<dbReference type="InterPro" id="IPR049382">
    <property type="entry name" value="FGGY_C_2"/>
</dbReference>
<dbReference type="Pfam" id="PF21546">
    <property type="entry name" value="FGGY_C_2"/>
    <property type="match status" value="1"/>
</dbReference>
<evidence type="ECO:0000259" key="5">
    <source>
        <dbReference type="Pfam" id="PF21546"/>
    </source>
</evidence>
<dbReference type="GO" id="GO:0004856">
    <property type="term" value="F:D-xylulokinase activity"/>
    <property type="evidence" value="ECO:0007669"/>
    <property type="project" value="TreeGrafter"/>
</dbReference>
<evidence type="ECO:0000256" key="1">
    <source>
        <dbReference type="ARBA" id="ARBA00009156"/>
    </source>
</evidence>
<dbReference type="SUPFAM" id="SSF53067">
    <property type="entry name" value="Actin-like ATPase domain"/>
    <property type="match status" value="1"/>
</dbReference>
<dbReference type="Proteomes" id="UP000031246">
    <property type="component" value="Unassembled WGS sequence"/>
</dbReference>
<dbReference type="CDD" id="cd07772">
    <property type="entry name" value="ASKHA_NBD_FGGY_NaCK-like"/>
    <property type="match status" value="1"/>
</dbReference>
<dbReference type="Gene3D" id="3.30.420.40">
    <property type="match status" value="2"/>
</dbReference>
<evidence type="ECO:0000256" key="3">
    <source>
        <dbReference type="ARBA" id="ARBA00022777"/>
    </source>
</evidence>
<dbReference type="Pfam" id="PF00370">
    <property type="entry name" value="FGGY_N"/>
    <property type="match status" value="1"/>
</dbReference>
<comment type="caution">
    <text evidence="6">The sequence shown here is derived from an EMBL/GenBank/DDBJ whole genome shotgun (WGS) entry which is preliminary data.</text>
</comment>
<dbReference type="PANTHER" id="PTHR10196">
    <property type="entry name" value="SUGAR KINASE"/>
    <property type="match status" value="1"/>
</dbReference>
<proteinExistence type="inferred from homology"/>
<keyword evidence="7" id="KW-1185">Reference proteome</keyword>
<dbReference type="OrthoDB" id="9786272at2"/>
<comment type="similarity">
    <text evidence="1">Belongs to the FGGY kinase family.</text>
</comment>
<evidence type="ECO:0000256" key="2">
    <source>
        <dbReference type="ARBA" id="ARBA00022679"/>
    </source>
</evidence>
<dbReference type="InterPro" id="IPR018484">
    <property type="entry name" value="FGGY_N"/>
</dbReference>
<dbReference type="InterPro" id="IPR043129">
    <property type="entry name" value="ATPase_NBD"/>
</dbReference>
<organism evidence="6 7">
    <name type="scientific">Pedobacter kyungheensis</name>
    <dbReference type="NCBI Taxonomy" id="1069985"/>
    <lineage>
        <taxon>Bacteria</taxon>
        <taxon>Pseudomonadati</taxon>
        <taxon>Bacteroidota</taxon>
        <taxon>Sphingobacteriia</taxon>
        <taxon>Sphingobacteriales</taxon>
        <taxon>Sphingobacteriaceae</taxon>
        <taxon>Pedobacter</taxon>
    </lineage>
</organism>
<dbReference type="PANTHER" id="PTHR10196:SF57">
    <property type="entry name" value="XYLULOSE KINASE"/>
    <property type="match status" value="1"/>
</dbReference>
<protein>
    <submittedName>
        <fullName evidence="6">Carbohydrate kinase</fullName>
    </submittedName>
</protein>
<feature type="domain" description="Carbohydrate kinase FGGY C-terminal" evidence="5">
    <location>
        <begin position="246"/>
        <end position="434"/>
    </location>
</feature>
<name>A0A0C1FXN8_9SPHI</name>